<dbReference type="Gene3D" id="3.40.50.720">
    <property type="entry name" value="NAD(P)-binding Rossmann-like Domain"/>
    <property type="match status" value="1"/>
</dbReference>
<dbReference type="KEGG" id="cik:H0194_04055"/>
<evidence type="ECO:0000313" key="2">
    <source>
        <dbReference type="EMBL" id="QNE90166.1"/>
    </source>
</evidence>
<dbReference type="RefSeq" id="WP_185176539.1">
    <property type="nucleotide sequence ID" value="NZ_CP059404.1"/>
</dbReference>
<dbReference type="InterPro" id="IPR036291">
    <property type="entry name" value="NAD(P)-bd_dom_sf"/>
</dbReference>
<accession>A0A7G7CRF0</accession>
<gene>
    <name evidence="2" type="ORF">H0194_04055</name>
</gene>
<reference evidence="2 3" key="1">
    <citation type="submission" date="2020-07" db="EMBL/GenBank/DDBJ databases">
        <title>Complete genome and description of Corynebacterium incognita strain Marseille-Q3630 sp. nov.</title>
        <authorList>
            <person name="Boxberger M."/>
        </authorList>
    </citation>
    <scope>NUCLEOTIDE SEQUENCE [LARGE SCALE GENOMIC DNA]</scope>
    <source>
        <strain evidence="2 3">Marseille-Q3630</strain>
    </source>
</reference>
<organism evidence="2 3">
    <name type="scientific">Corynebacterium incognita</name>
    <dbReference type="NCBI Taxonomy" id="2754725"/>
    <lineage>
        <taxon>Bacteria</taxon>
        <taxon>Bacillati</taxon>
        <taxon>Actinomycetota</taxon>
        <taxon>Actinomycetes</taxon>
        <taxon>Mycobacteriales</taxon>
        <taxon>Corynebacteriaceae</taxon>
        <taxon>Corynebacterium</taxon>
    </lineage>
</organism>
<dbReference type="InterPro" id="IPR019665">
    <property type="entry name" value="OxRdtase/DH_put_Rossmann_dom"/>
</dbReference>
<dbReference type="SUPFAM" id="SSF51735">
    <property type="entry name" value="NAD(P)-binding Rossmann-fold domains"/>
    <property type="match status" value="1"/>
</dbReference>
<dbReference type="EMBL" id="CP059404">
    <property type="protein sequence ID" value="QNE90166.1"/>
    <property type="molecule type" value="Genomic_DNA"/>
</dbReference>
<dbReference type="Pfam" id="PF10727">
    <property type="entry name" value="Rossmann-like"/>
    <property type="match status" value="1"/>
</dbReference>
<dbReference type="Gene3D" id="1.10.1040.40">
    <property type="match status" value="1"/>
</dbReference>
<dbReference type="Proteomes" id="UP000515743">
    <property type="component" value="Chromosome"/>
</dbReference>
<proteinExistence type="predicted"/>
<protein>
    <recommendedName>
        <fullName evidence="1">Putative oxidoreductase/dehydrogenase Rossmann-like domain-containing protein</fullName>
    </recommendedName>
</protein>
<evidence type="ECO:0000313" key="3">
    <source>
        <dbReference type="Proteomes" id="UP000515743"/>
    </source>
</evidence>
<name>A0A7G7CRF0_9CORY</name>
<evidence type="ECO:0000259" key="1">
    <source>
        <dbReference type="Pfam" id="PF10727"/>
    </source>
</evidence>
<keyword evidence="3" id="KW-1185">Reference proteome</keyword>
<feature type="domain" description="Putative oxidoreductase/dehydrogenase Rossmann-like" evidence="1">
    <location>
        <begin position="40"/>
        <end position="96"/>
    </location>
</feature>
<sequence length="250" mass="26313">MTAPRMRVGVVGNEPVGHLMADGLSATGHTVVPLRSLADAAGVELVILAVSTPQLPRVVEQLAPHIRRSQIVWHTVLGKGAQALDDVETRGAVVIAGAPVTGMNTGLVPGMSVSEEPVPERWVVTALDELGETIAGLVVGELGGMVTVRTDAERPVLAAYVNYAWMSARVAAHAHAAMAELGLLEDAPALDTGLVEPSASDIIAGHAVLEDPGMRRAYLDVTRRYAEVTAETGEPGAEELEMWALQEETR</sequence>
<dbReference type="AlphaFoldDB" id="A0A7G7CRF0"/>